<feature type="transmembrane region" description="Helical" evidence="1">
    <location>
        <begin position="39"/>
        <end position="56"/>
    </location>
</feature>
<evidence type="ECO:0000256" key="1">
    <source>
        <dbReference type="SAM" id="Phobius"/>
    </source>
</evidence>
<dbReference type="Proteomes" id="UP000029507">
    <property type="component" value="Chromosome"/>
</dbReference>
<sequence>MRGYNIVRPLMLIIVALLTNMLVTNLCLMFGVASDAASNIGMIGMIIAALVMYNRFNKRGRKR</sequence>
<name>A0A089LS15_9BACL</name>
<evidence type="ECO:0000313" key="3">
    <source>
        <dbReference type="Proteomes" id="UP000029507"/>
    </source>
</evidence>
<keyword evidence="1" id="KW-1133">Transmembrane helix</keyword>
<accession>A0A089LS15</accession>
<keyword evidence="1" id="KW-0472">Membrane</keyword>
<dbReference type="EMBL" id="CP009286">
    <property type="protein sequence ID" value="AIQ61998.1"/>
    <property type="molecule type" value="Genomic_DNA"/>
</dbReference>
<feature type="transmembrane region" description="Helical" evidence="1">
    <location>
        <begin position="12"/>
        <end position="33"/>
    </location>
</feature>
<organism evidence="2 3">
    <name type="scientific">Paenibacillus stellifer</name>
    <dbReference type="NCBI Taxonomy" id="169760"/>
    <lineage>
        <taxon>Bacteria</taxon>
        <taxon>Bacillati</taxon>
        <taxon>Bacillota</taxon>
        <taxon>Bacilli</taxon>
        <taxon>Bacillales</taxon>
        <taxon>Paenibacillaceae</taxon>
        <taxon>Paenibacillus</taxon>
    </lineage>
</organism>
<reference evidence="2 3" key="1">
    <citation type="submission" date="2014-08" db="EMBL/GenBank/DDBJ databases">
        <title>Comparative genomics of the Paenibacillus odorifer group.</title>
        <authorList>
            <person name="den Bakker H.C."/>
            <person name="Tsai Y.-C."/>
            <person name="Martin N."/>
            <person name="Korlach J."/>
            <person name="Wiedmann M."/>
        </authorList>
    </citation>
    <scope>NUCLEOTIDE SEQUENCE [LARGE SCALE GENOMIC DNA]</scope>
    <source>
        <strain evidence="2 3">DSM 14472</strain>
    </source>
</reference>
<proteinExistence type="predicted"/>
<dbReference type="HOGENOM" id="CLU_2899928_0_0_9"/>
<protein>
    <submittedName>
        <fullName evidence="2">Uncharacterized protein</fullName>
    </submittedName>
</protein>
<dbReference type="KEGG" id="pste:PSTEL_01520"/>
<dbReference type="OrthoDB" id="2649733at2"/>
<gene>
    <name evidence="2" type="ORF">PSTEL_01520</name>
</gene>
<dbReference type="RefSeq" id="WP_038693041.1">
    <property type="nucleotide sequence ID" value="NZ_CP009286.1"/>
</dbReference>
<keyword evidence="1" id="KW-0812">Transmembrane</keyword>
<dbReference type="AlphaFoldDB" id="A0A089LS15"/>
<dbReference type="STRING" id="169760.PSTEL_01520"/>
<evidence type="ECO:0000313" key="2">
    <source>
        <dbReference type="EMBL" id="AIQ61998.1"/>
    </source>
</evidence>
<keyword evidence="3" id="KW-1185">Reference proteome</keyword>